<dbReference type="AlphaFoldDB" id="A0A6H9WIP6"/>
<keyword evidence="7" id="KW-0812">Transmembrane</keyword>
<dbReference type="GO" id="GO:0016740">
    <property type="term" value="F:transferase activity"/>
    <property type="evidence" value="ECO:0007669"/>
    <property type="project" value="UniProtKB-KW"/>
</dbReference>
<dbReference type="Pfam" id="PF16822">
    <property type="entry name" value="ALGX"/>
    <property type="match status" value="1"/>
</dbReference>
<dbReference type="RefSeq" id="WP_158027705.1">
    <property type="nucleotide sequence ID" value="NZ_BMHG01000001.1"/>
</dbReference>
<dbReference type="Proteomes" id="UP000431744">
    <property type="component" value="Unassembled WGS sequence"/>
</dbReference>
<feature type="domain" description="AlgX/AlgJ SGNH hydrolase-like" evidence="8">
    <location>
        <begin position="121"/>
        <end position="258"/>
    </location>
</feature>
<keyword evidence="10" id="KW-1185">Reference proteome</keyword>
<keyword evidence="4" id="KW-0732">Signal</keyword>
<keyword evidence="7" id="KW-1133">Transmembrane helix</keyword>
<dbReference type="EMBL" id="WBJY01000001">
    <property type="protein sequence ID" value="KAB1649113.1"/>
    <property type="molecule type" value="Genomic_DNA"/>
</dbReference>
<evidence type="ECO:0000313" key="9">
    <source>
        <dbReference type="EMBL" id="KAB1649113.1"/>
    </source>
</evidence>
<name>A0A6H9WIP6_9MICO</name>
<proteinExistence type="predicted"/>
<evidence type="ECO:0000256" key="4">
    <source>
        <dbReference type="ARBA" id="ARBA00022729"/>
    </source>
</evidence>
<comment type="subcellular location">
    <subcellularLocation>
        <location evidence="1">Periplasm</location>
    </subcellularLocation>
</comment>
<feature type="transmembrane region" description="Helical" evidence="7">
    <location>
        <begin position="40"/>
        <end position="60"/>
    </location>
</feature>
<evidence type="ECO:0000256" key="6">
    <source>
        <dbReference type="ARBA" id="ARBA00022841"/>
    </source>
</evidence>
<keyword evidence="5" id="KW-0574">Periplasm</keyword>
<dbReference type="InterPro" id="IPR031811">
    <property type="entry name" value="ALGX/ALGJ_SGNH-like"/>
</dbReference>
<comment type="caution">
    <text evidence="9">The sequence shown here is derived from an EMBL/GenBank/DDBJ whole genome shotgun (WGS) entry which is preliminary data.</text>
</comment>
<dbReference type="OrthoDB" id="9760774at2"/>
<evidence type="ECO:0000256" key="1">
    <source>
        <dbReference type="ARBA" id="ARBA00004418"/>
    </source>
</evidence>
<reference evidence="9 10" key="1">
    <citation type="submission" date="2019-09" db="EMBL/GenBank/DDBJ databases">
        <title>Phylogeny of genus Pseudoclavibacter and closely related genus.</title>
        <authorList>
            <person name="Li Y."/>
        </authorList>
    </citation>
    <scope>NUCLEOTIDE SEQUENCE [LARGE SCALE GENOMIC DNA]</scope>
    <source>
        <strain evidence="9 10">EGI 60007</strain>
    </source>
</reference>
<evidence type="ECO:0000256" key="2">
    <source>
        <dbReference type="ARBA" id="ARBA00005182"/>
    </source>
</evidence>
<evidence type="ECO:0000256" key="7">
    <source>
        <dbReference type="SAM" id="Phobius"/>
    </source>
</evidence>
<keyword evidence="3" id="KW-0808">Transferase</keyword>
<dbReference type="GO" id="GO:0042121">
    <property type="term" value="P:alginic acid biosynthetic process"/>
    <property type="evidence" value="ECO:0007669"/>
    <property type="project" value="UniProtKB-UniPathway"/>
</dbReference>
<protein>
    <recommendedName>
        <fullName evidence="8">AlgX/AlgJ SGNH hydrolase-like domain-containing protein</fullName>
    </recommendedName>
</protein>
<evidence type="ECO:0000259" key="8">
    <source>
        <dbReference type="Pfam" id="PF16822"/>
    </source>
</evidence>
<keyword evidence="6" id="KW-0016">Alginate biosynthesis</keyword>
<evidence type="ECO:0000313" key="10">
    <source>
        <dbReference type="Proteomes" id="UP000431744"/>
    </source>
</evidence>
<gene>
    <name evidence="9" type="ORF">F8O04_02190</name>
</gene>
<organism evidence="9 10">
    <name type="scientific">Pseudoclavibacter endophyticus</name>
    <dbReference type="NCBI Taxonomy" id="1778590"/>
    <lineage>
        <taxon>Bacteria</taxon>
        <taxon>Bacillati</taxon>
        <taxon>Actinomycetota</taxon>
        <taxon>Actinomycetes</taxon>
        <taxon>Micrococcales</taxon>
        <taxon>Microbacteriaceae</taxon>
        <taxon>Pseudoclavibacter</taxon>
    </lineage>
</organism>
<comment type="pathway">
    <text evidence="2">Glycan biosynthesis; alginate biosynthesis.</text>
</comment>
<dbReference type="UniPathway" id="UPA00286"/>
<dbReference type="GO" id="GO:0042597">
    <property type="term" value="C:periplasmic space"/>
    <property type="evidence" value="ECO:0007669"/>
    <property type="project" value="UniProtKB-SubCell"/>
</dbReference>
<sequence>MTAGTGGPAEHSGLRDAPGDLAERVHAPSALRRWWRRWSLVPLCVLMVAVIAATVAGFVARERIAQALVEAPVESATSGDSLPGGCAPPLAALPAHQPWLGQARSTSESTYRLNSAGAPGVIEGADGFVFWADEQANNFSQAIGRRVLSQEEMDAWYGAMSSLRDRLDEQGIDLVIQVVPAKWSVYPDKLPAWTNNIVGSTTLDYLRYAHPDLPVMDMRERLRAAAEEQSVYTPLNSHWTDFGGTVGWQALAECLTAVDPERYAGLAPLDISGFDLQPASNEFESFGYTDDDPIDAVPVWAAPPPEMQLTMADGTVASEPTDRPVDMLELPVTTENPSAQSAATALIFRDSQGDSIAAGWQAGFTTTWQYPHNLDKPEQAVDYFSVALEHEPDVVIIELTERHLNFVPPITY</sequence>
<evidence type="ECO:0000256" key="3">
    <source>
        <dbReference type="ARBA" id="ARBA00022679"/>
    </source>
</evidence>
<evidence type="ECO:0000256" key="5">
    <source>
        <dbReference type="ARBA" id="ARBA00022764"/>
    </source>
</evidence>
<accession>A0A6H9WIP6</accession>
<keyword evidence="7" id="KW-0472">Membrane</keyword>